<dbReference type="HOGENOM" id="CLU_3124253_0_0_6"/>
<accession>D3UWB6</accession>
<protein>
    <submittedName>
        <fullName evidence="1">Uncharacterized protein</fullName>
    </submittedName>
</protein>
<dbReference type="AlphaFoldDB" id="D3UWB6"/>
<evidence type="ECO:0000313" key="1">
    <source>
        <dbReference type="EMBL" id="CBJ79625.1"/>
    </source>
</evidence>
<proteinExistence type="predicted"/>
<evidence type="ECO:0000313" key="2">
    <source>
        <dbReference type="Proteomes" id="UP000002045"/>
    </source>
</evidence>
<dbReference type="KEGG" id="xbo:XBJ1_0476"/>
<name>D3UWB6_XENBS</name>
<dbReference type="Proteomes" id="UP000002045">
    <property type="component" value="Chromosome"/>
</dbReference>
<dbReference type="EMBL" id="FN667741">
    <property type="protein sequence ID" value="CBJ79625.1"/>
    <property type="molecule type" value="Genomic_DNA"/>
</dbReference>
<gene>
    <name evidence="1" type="ordered locus">XBJ1_0476</name>
</gene>
<organism evidence="1 2">
    <name type="scientific">Xenorhabdus bovienii (strain SS-2004)</name>
    <name type="common">Xenorhabdus nematophila subsp. bovienii</name>
    <dbReference type="NCBI Taxonomy" id="406818"/>
    <lineage>
        <taxon>Bacteria</taxon>
        <taxon>Pseudomonadati</taxon>
        <taxon>Pseudomonadota</taxon>
        <taxon>Gammaproteobacteria</taxon>
        <taxon>Enterobacterales</taxon>
        <taxon>Morganellaceae</taxon>
        <taxon>Xenorhabdus</taxon>
    </lineage>
</organism>
<dbReference type="STRING" id="406818.XBJ1_0476"/>
<sequence length="50" mass="5823">MVLIPEQDDDAWVLIKPYLPPAHSERAGRLHVEHLALSPFCEHDRNTFTR</sequence>
<reference evidence="1" key="1">
    <citation type="journal article" date="2011" name="PLoS ONE">
        <title>The entomopathogenic bacterial endosymbionts xenorhabdus and photorhabdus: convergent lifestyles from divergent genomes.</title>
        <authorList>
            <person name="Chaston J.M."/>
            <person name="Suen G."/>
            <person name="Tucker S.L."/>
            <person name="Andersen A.W."/>
            <person name="Bhasin A."/>
            <person name="Bode E."/>
            <person name="Bode H.B."/>
            <person name="Brachmann A.O."/>
            <person name="Cowles C.E."/>
            <person name="Cowles K.N."/>
            <person name="Darby C."/>
            <person name="de Leon L."/>
            <person name="Drace K."/>
            <person name="Du Z."/>
            <person name="Givaudan A."/>
            <person name="Herbert Tran E.E."/>
            <person name="Jewell K.A."/>
            <person name="Knack J.J."/>
            <person name="Krasomil-Osterfeld K.C."/>
            <person name="Kukor R."/>
            <person name="Lanois A."/>
            <person name="Latreille P."/>
            <person name="Leimgruber N.K."/>
            <person name="Lipke C.M."/>
            <person name="Liu R."/>
            <person name="Lu X."/>
            <person name="Martens E.C."/>
            <person name="Marri P.R."/>
            <person name="Medigue C."/>
            <person name="Menard M.L."/>
            <person name="Miller N.M."/>
            <person name="Morales-Soto N."/>
            <person name="Norton S."/>
            <person name="Ogier J.C."/>
            <person name="Orchard S.S."/>
            <person name="Park D."/>
            <person name="Park Y."/>
            <person name="Qurollo B.A."/>
            <person name="Sugar D.R."/>
            <person name="Richards G.R."/>
            <person name="Rouy Z."/>
            <person name="Slominski B."/>
            <person name="Slominski K."/>
            <person name="Snyder H."/>
            <person name="Tjaden B.C."/>
            <person name="van der Hoeven R."/>
            <person name="Welch R.D."/>
            <person name="Wheeler C."/>
            <person name="Xiang B."/>
            <person name="Barbazuk B."/>
            <person name="Gaudriault S."/>
            <person name="Goodner B."/>
            <person name="Slater S.C."/>
            <person name="Forst S."/>
            <person name="Goldman B.S."/>
            <person name="Goodrich-Blair H."/>
        </authorList>
    </citation>
    <scope>NUCLEOTIDE SEQUENCE [LARGE SCALE GENOMIC DNA]</scope>
    <source>
        <strain evidence="1">SS-2004</strain>
    </source>
</reference>